<dbReference type="AlphaFoldDB" id="A0A0A8YW10"/>
<accession>A0A0A8YW10</accession>
<keyword evidence="1" id="KW-0812">Transmembrane</keyword>
<sequence length="49" mass="5775">MSSFQLINKLYILVYFQCLIIELLFGIPSFLPQPRNSICILHLSRHPTR</sequence>
<keyword evidence="1" id="KW-1133">Transmembrane helix</keyword>
<organism evidence="2">
    <name type="scientific">Arundo donax</name>
    <name type="common">Giant reed</name>
    <name type="synonym">Donax arundinaceus</name>
    <dbReference type="NCBI Taxonomy" id="35708"/>
    <lineage>
        <taxon>Eukaryota</taxon>
        <taxon>Viridiplantae</taxon>
        <taxon>Streptophyta</taxon>
        <taxon>Embryophyta</taxon>
        <taxon>Tracheophyta</taxon>
        <taxon>Spermatophyta</taxon>
        <taxon>Magnoliopsida</taxon>
        <taxon>Liliopsida</taxon>
        <taxon>Poales</taxon>
        <taxon>Poaceae</taxon>
        <taxon>PACMAD clade</taxon>
        <taxon>Arundinoideae</taxon>
        <taxon>Arundineae</taxon>
        <taxon>Arundo</taxon>
    </lineage>
</organism>
<evidence type="ECO:0000313" key="2">
    <source>
        <dbReference type="EMBL" id="JAD30786.1"/>
    </source>
</evidence>
<evidence type="ECO:0000256" key="1">
    <source>
        <dbReference type="SAM" id="Phobius"/>
    </source>
</evidence>
<reference evidence="2" key="1">
    <citation type="submission" date="2014-09" db="EMBL/GenBank/DDBJ databases">
        <authorList>
            <person name="Magalhaes I.L.F."/>
            <person name="Oliveira U."/>
            <person name="Santos F.R."/>
            <person name="Vidigal T.H.D.A."/>
            <person name="Brescovit A.D."/>
            <person name="Santos A.J."/>
        </authorList>
    </citation>
    <scope>NUCLEOTIDE SEQUENCE</scope>
    <source>
        <tissue evidence="2">Shoot tissue taken approximately 20 cm above the soil surface</tissue>
    </source>
</reference>
<name>A0A0A8YW10_ARUDO</name>
<dbReference type="EMBL" id="GBRH01267109">
    <property type="protein sequence ID" value="JAD30786.1"/>
    <property type="molecule type" value="Transcribed_RNA"/>
</dbReference>
<proteinExistence type="predicted"/>
<protein>
    <submittedName>
        <fullName evidence="2">Uncharacterized protein</fullName>
    </submittedName>
</protein>
<reference evidence="2" key="2">
    <citation type="journal article" date="2015" name="Data Brief">
        <title>Shoot transcriptome of the giant reed, Arundo donax.</title>
        <authorList>
            <person name="Barrero R.A."/>
            <person name="Guerrero F.D."/>
            <person name="Moolhuijzen P."/>
            <person name="Goolsby J.A."/>
            <person name="Tidwell J."/>
            <person name="Bellgard S.E."/>
            <person name="Bellgard M.I."/>
        </authorList>
    </citation>
    <scope>NUCLEOTIDE SEQUENCE</scope>
    <source>
        <tissue evidence="2">Shoot tissue taken approximately 20 cm above the soil surface</tissue>
    </source>
</reference>
<feature type="transmembrane region" description="Helical" evidence="1">
    <location>
        <begin position="12"/>
        <end position="31"/>
    </location>
</feature>
<keyword evidence="1" id="KW-0472">Membrane</keyword>